<gene>
    <name evidence="11" type="primary">accC_3</name>
    <name evidence="11" type="ORF">NCTC9695_02558</name>
</gene>
<dbReference type="InterPro" id="IPR011761">
    <property type="entry name" value="ATP-grasp"/>
</dbReference>
<proteinExistence type="predicted"/>
<dbReference type="GO" id="GO:0005524">
    <property type="term" value="F:ATP binding"/>
    <property type="evidence" value="ECO:0007669"/>
    <property type="project" value="UniProtKB-UniRule"/>
</dbReference>
<evidence type="ECO:0000313" key="12">
    <source>
        <dbReference type="Proteomes" id="UP000275777"/>
    </source>
</evidence>
<dbReference type="PANTHER" id="PTHR48095:SF2">
    <property type="entry name" value="BIOTIN CARBOXYLASE, CHLOROPLASTIC"/>
    <property type="match status" value="1"/>
</dbReference>
<comment type="catalytic activity">
    <reaction evidence="7">
        <text>N(6)-biotinyl-L-lysyl-[protein] + hydrogencarbonate + ATP = N(6)-carboxybiotinyl-L-lysyl-[protein] + ADP + phosphate + H(+)</text>
        <dbReference type="Rhea" id="RHEA:13501"/>
        <dbReference type="Rhea" id="RHEA-COMP:10505"/>
        <dbReference type="Rhea" id="RHEA-COMP:10506"/>
        <dbReference type="ChEBI" id="CHEBI:15378"/>
        <dbReference type="ChEBI" id="CHEBI:17544"/>
        <dbReference type="ChEBI" id="CHEBI:30616"/>
        <dbReference type="ChEBI" id="CHEBI:43474"/>
        <dbReference type="ChEBI" id="CHEBI:83144"/>
        <dbReference type="ChEBI" id="CHEBI:83145"/>
        <dbReference type="ChEBI" id="CHEBI:456216"/>
        <dbReference type="EC" id="6.3.4.14"/>
    </reaction>
</comment>
<dbReference type="SUPFAM" id="SSF56059">
    <property type="entry name" value="Glutathione synthetase ATP-binding domain-like"/>
    <property type="match status" value="1"/>
</dbReference>
<comment type="function">
    <text evidence="1">This protein is a component of the acetyl coenzyme A carboxylase complex; first, biotin carboxylase catalyzes the carboxylation of the carrier protein and then the transcarboxylase transfers the carboxyl group to form malonyl-CoA.</text>
</comment>
<evidence type="ECO:0000256" key="3">
    <source>
        <dbReference type="ARBA" id="ARBA00022598"/>
    </source>
</evidence>
<evidence type="ECO:0000256" key="5">
    <source>
        <dbReference type="ARBA" id="ARBA00022840"/>
    </source>
</evidence>
<dbReference type="GO" id="GO:0046872">
    <property type="term" value="F:metal ion binding"/>
    <property type="evidence" value="ECO:0007669"/>
    <property type="project" value="InterPro"/>
</dbReference>
<evidence type="ECO:0000259" key="9">
    <source>
        <dbReference type="PROSITE" id="PS50975"/>
    </source>
</evidence>
<dbReference type="InterPro" id="IPR005482">
    <property type="entry name" value="Biotin_COase_C"/>
</dbReference>
<dbReference type="GO" id="GO:0004075">
    <property type="term" value="F:biotin carboxylase activity"/>
    <property type="evidence" value="ECO:0007669"/>
    <property type="project" value="UniProtKB-EC"/>
</dbReference>
<dbReference type="Gene3D" id="3.30.470.20">
    <property type="entry name" value="ATP-grasp fold, B domain"/>
    <property type="match status" value="1"/>
</dbReference>
<dbReference type="PANTHER" id="PTHR48095">
    <property type="entry name" value="PYRUVATE CARBOXYLASE SUBUNIT A"/>
    <property type="match status" value="1"/>
</dbReference>
<sequence>MIRRLLLCCRGEIALRFIRTCRLMGVETVAAYPAEDDGHPYVLAADQRFPIEAASAGSAMAEVLQVARLARVDAIAPGYGPLAENAEFAAACAEAGFIFVGPRPEAIRQSGDKLRAREAACLAGVPVIPGGHPGDGLEQSLDLAREIGFPVLIKAVMGGGGRGIRVVEAPEAFAGALDEVRSEALSAFGCGDVYLERFLGTAIRHIEVQVLGDKHGNVLHLGDRGCSVQRRRQKLVEEAPAPGLDAALRNELRLAALAIARQLGYDSAGTVEFLVAGDGRFYFIEMNARIQVEHPVTEAITGIDLVEQMIHVAGGGRLSLRQDDIEFRGHAVEFRLCAEDPRNQFFPAAGRVASYAVPEGEGVRLDSGVASGVAQSPRFDSLCAKLIVHQSSRERALARASHALGEFRLFGFPTNVPFHHWLLEQPQFRDGSYDLSLLEDFELPPERLHAVDRRAVFAAALATALAGVAGAGRRARRGVGLETAQRSAAGGRRARLGGEWMNDRVDREGGVALRLHAALPQAGAAGSNCAAMARRVTG</sequence>
<dbReference type="Gene3D" id="3.30.1490.20">
    <property type="entry name" value="ATP-grasp fold, A domain"/>
    <property type="match status" value="1"/>
</dbReference>
<dbReference type="InterPro" id="IPR013815">
    <property type="entry name" value="ATP_grasp_subdomain_1"/>
</dbReference>
<dbReference type="PROSITE" id="PS00867">
    <property type="entry name" value="CPSASE_2"/>
    <property type="match status" value="1"/>
</dbReference>
<dbReference type="Pfam" id="PF02785">
    <property type="entry name" value="Biotin_carb_C"/>
    <property type="match status" value="1"/>
</dbReference>
<dbReference type="PROSITE" id="PS50979">
    <property type="entry name" value="BC"/>
    <property type="match status" value="1"/>
</dbReference>
<evidence type="ECO:0000259" key="10">
    <source>
        <dbReference type="PROSITE" id="PS50979"/>
    </source>
</evidence>
<feature type="domain" description="Biotin carboxylation" evidence="10">
    <location>
        <begin position="1"/>
        <end position="443"/>
    </location>
</feature>
<keyword evidence="6" id="KW-0092">Biotin</keyword>
<dbReference type="Gene3D" id="3.40.50.20">
    <property type="match status" value="1"/>
</dbReference>
<evidence type="ECO:0000256" key="8">
    <source>
        <dbReference type="PROSITE-ProRule" id="PRU00409"/>
    </source>
</evidence>
<dbReference type="InterPro" id="IPR011764">
    <property type="entry name" value="Biotin_carboxylation_dom"/>
</dbReference>
<dbReference type="SUPFAM" id="SSF52440">
    <property type="entry name" value="PreATP-grasp domain"/>
    <property type="match status" value="1"/>
</dbReference>
<evidence type="ECO:0000256" key="1">
    <source>
        <dbReference type="ARBA" id="ARBA00003761"/>
    </source>
</evidence>
<dbReference type="EMBL" id="LR134182">
    <property type="protein sequence ID" value="VEB42116.1"/>
    <property type="molecule type" value="Genomic_DNA"/>
</dbReference>
<dbReference type="EC" id="6.3.4.14" evidence="2"/>
<dbReference type="InterPro" id="IPR051602">
    <property type="entry name" value="ACC_Biotin_Carboxylase"/>
</dbReference>
<keyword evidence="4 8" id="KW-0547">Nucleotide-binding</keyword>
<dbReference type="InterPro" id="IPR016185">
    <property type="entry name" value="PreATP-grasp_dom_sf"/>
</dbReference>
<accession>A0A447TB48</accession>
<evidence type="ECO:0000256" key="2">
    <source>
        <dbReference type="ARBA" id="ARBA00013263"/>
    </source>
</evidence>
<dbReference type="AlphaFoldDB" id="A0A447TB48"/>
<dbReference type="InterPro" id="IPR005481">
    <property type="entry name" value="BC-like_N"/>
</dbReference>
<dbReference type="InterPro" id="IPR005479">
    <property type="entry name" value="CPAse_ATP-bd"/>
</dbReference>
<dbReference type="Pfam" id="PF02786">
    <property type="entry name" value="CPSase_L_D2"/>
    <property type="match status" value="1"/>
</dbReference>
<dbReference type="Proteomes" id="UP000275777">
    <property type="component" value="Chromosome"/>
</dbReference>
<evidence type="ECO:0000256" key="6">
    <source>
        <dbReference type="ARBA" id="ARBA00023267"/>
    </source>
</evidence>
<evidence type="ECO:0000313" key="11">
    <source>
        <dbReference type="EMBL" id="VEB42116.1"/>
    </source>
</evidence>
<dbReference type="Pfam" id="PF00289">
    <property type="entry name" value="Biotin_carb_N"/>
    <property type="match status" value="1"/>
</dbReference>
<evidence type="ECO:0000256" key="4">
    <source>
        <dbReference type="ARBA" id="ARBA00022741"/>
    </source>
</evidence>
<organism evidence="11 12">
    <name type="scientific">Chromobacterium violaceum</name>
    <dbReference type="NCBI Taxonomy" id="536"/>
    <lineage>
        <taxon>Bacteria</taxon>
        <taxon>Pseudomonadati</taxon>
        <taxon>Pseudomonadota</taxon>
        <taxon>Betaproteobacteria</taxon>
        <taxon>Neisseriales</taxon>
        <taxon>Chromobacteriaceae</taxon>
        <taxon>Chromobacterium</taxon>
    </lineage>
</organism>
<protein>
    <recommendedName>
        <fullName evidence="2">biotin carboxylase</fullName>
        <ecNumber evidence="2">6.3.4.14</ecNumber>
    </recommendedName>
</protein>
<reference evidence="11 12" key="1">
    <citation type="submission" date="2018-12" db="EMBL/GenBank/DDBJ databases">
        <authorList>
            <consortium name="Pathogen Informatics"/>
        </authorList>
    </citation>
    <scope>NUCLEOTIDE SEQUENCE [LARGE SCALE GENOMIC DNA]</scope>
    <source>
        <strain evidence="11 12">NCTC9695</strain>
    </source>
</reference>
<keyword evidence="5 8" id="KW-0067">ATP-binding</keyword>
<name>A0A447TB48_CHRVL</name>
<dbReference type="PROSITE" id="PS50975">
    <property type="entry name" value="ATP_GRASP"/>
    <property type="match status" value="1"/>
</dbReference>
<keyword evidence="3 11" id="KW-0436">Ligase</keyword>
<evidence type="ECO:0000256" key="7">
    <source>
        <dbReference type="ARBA" id="ARBA00048600"/>
    </source>
</evidence>
<dbReference type="SUPFAM" id="SSF51246">
    <property type="entry name" value="Rudiment single hybrid motif"/>
    <property type="match status" value="1"/>
</dbReference>
<feature type="domain" description="ATP-grasp" evidence="9">
    <location>
        <begin position="117"/>
        <end position="314"/>
    </location>
</feature>
<dbReference type="SMART" id="SM00878">
    <property type="entry name" value="Biotin_carb_C"/>
    <property type="match status" value="1"/>
</dbReference>
<dbReference type="InterPro" id="IPR011054">
    <property type="entry name" value="Rudment_hybrid_motif"/>
</dbReference>